<organism evidence="2 3">
    <name type="scientific">Lentilactobacillus kisonensis DSM 19906 = JCM 15041</name>
    <dbReference type="NCBI Taxonomy" id="1423766"/>
    <lineage>
        <taxon>Bacteria</taxon>
        <taxon>Bacillati</taxon>
        <taxon>Bacillota</taxon>
        <taxon>Bacilli</taxon>
        <taxon>Lactobacillales</taxon>
        <taxon>Lactobacillaceae</taxon>
        <taxon>Lentilactobacillus</taxon>
    </lineage>
</organism>
<dbReference type="Pfam" id="PF13460">
    <property type="entry name" value="NAD_binding_10"/>
    <property type="match status" value="1"/>
</dbReference>
<proteinExistence type="predicted"/>
<dbReference type="EMBL" id="AZEB01000002">
    <property type="protein sequence ID" value="KRL23159.1"/>
    <property type="molecule type" value="Genomic_DNA"/>
</dbReference>
<dbReference type="RefSeq" id="WP_008856427.1">
    <property type="nucleotide sequence ID" value="NZ_AZEB01000002.1"/>
</dbReference>
<dbReference type="PANTHER" id="PTHR43355">
    <property type="entry name" value="FLAVIN REDUCTASE (NADPH)"/>
    <property type="match status" value="1"/>
</dbReference>
<dbReference type="GO" id="GO:0042602">
    <property type="term" value="F:riboflavin reductase (NADPH) activity"/>
    <property type="evidence" value="ECO:0007669"/>
    <property type="project" value="TreeGrafter"/>
</dbReference>
<dbReference type="InterPro" id="IPR016040">
    <property type="entry name" value="NAD(P)-bd_dom"/>
</dbReference>
<dbReference type="Gene3D" id="3.40.50.720">
    <property type="entry name" value="NAD(P)-binding Rossmann-like Domain"/>
    <property type="match status" value="1"/>
</dbReference>
<dbReference type="SUPFAM" id="SSF51735">
    <property type="entry name" value="NAD(P)-binding Rossmann-fold domains"/>
    <property type="match status" value="1"/>
</dbReference>
<dbReference type="AlphaFoldDB" id="A0A0R1NS80"/>
<dbReference type="PANTHER" id="PTHR43355:SF2">
    <property type="entry name" value="FLAVIN REDUCTASE (NADPH)"/>
    <property type="match status" value="1"/>
</dbReference>
<evidence type="ECO:0000313" key="3">
    <source>
        <dbReference type="Proteomes" id="UP000051439"/>
    </source>
</evidence>
<protein>
    <recommendedName>
        <fullName evidence="1">NAD(P)-binding domain-containing protein</fullName>
    </recommendedName>
</protein>
<dbReference type="PATRIC" id="fig|1423766.4.peg.1237"/>
<name>A0A0R1NS80_9LACO</name>
<accession>A0A0R1NS80</accession>
<feature type="domain" description="NAD(P)-binding" evidence="1">
    <location>
        <begin position="8"/>
        <end position="189"/>
    </location>
</feature>
<dbReference type="InterPro" id="IPR051606">
    <property type="entry name" value="Polyketide_Oxido-like"/>
</dbReference>
<comment type="caution">
    <text evidence="2">The sequence shown here is derived from an EMBL/GenBank/DDBJ whole genome shotgun (WGS) entry which is preliminary data.</text>
</comment>
<dbReference type="GO" id="GO:0004074">
    <property type="term" value="F:biliverdin reductase [NAD(P)H] activity"/>
    <property type="evidence" value="ECO:0007669"/>
    <property type="project" value="TreeGrafter"/>
</dbReference>
<gene>
    <name evidence="2" type="ORF">FC98_GL001201</name>
</gene>
<dbReference type="Proteomes" id="UP000051439">
    <property type="component" value="Unassembled WGS sequence"/>
</dbReference>
<keyword evidence="3" id="KW-1185">Reference proteome</keyword>
<dbReference type="InterPro" id="IPR036291">
    <property type="entry name" value="NAD(P)-bd_dom_sf"/>
</dbReference>
<evidence type="ECO:0000313" key="2">
    <source>
        <dbReference type="EMBL" id="KRL23159.1"/>
    </source>
</evidence>
<evidence type="ECO:0000259" key="1">
    <source>
        <dbReference type="Pfam" id="PF13460"/>
    </source>
</evidence>
<reference evidence="2 3" key="1">
    <citation type="journal article" date="2015" name="Genome Announc.">
        <title>Expanding the biotechnology potential of lactobacilli through comparative genomics of 213 strains and associated genera.</title>
        <authorList>
            <person name="Sun Z."/>
            <person name="Harris H.M."/>
            <person name="McCann A."/>
            <person name="Guo C."/>
            <person name="Argimon S."/>
            <person name="Zhang W."/>
            <person name="Yang X."/>
            <person name="Jeffery I.B."/>
            <person name="Cooney J.C."/>
            <person name="Kagawa T.F."/>
            <person name="Liu W."/>
            <person name="Song Y."/>
            <person name="Salvetti E."/>
            <person name="Wrobel A."/>
            <person name="Rasinkangas P."/>
            <person name="Parkhill J."/>
            <person name="Rea M.C."/>
            <person name="O'Sullivan O."/>
            <person name="Ritari J."/>
            <person name="Douillard F.P."/>
            <person name="Paul Ross R."/>
            <person name="Yang R."/>
            <person name="Briner A.E."/>
            <person name="Felis G.E."/>
            <person name="de Vos W.M."/>
            <person name="Barrangou R."/>
            <person name="Klaenhammer T.R."/>
            <person name="Caufield P.W."/>
            <person name="Cui Y."/>
            <person name="Zhang H."/>
            <person name="O'Toole P.W."/>
        </authorList>
    </citation>
    <scope>NUCLEOTIDE SEQUENCE [LARGE SCALE GENOMIC DNA]</scope>
    <source>
        <strain evidence="2 3">DSM 19906</strain>
    </source>
</reference>
<sequence>MTNVIILGANGQIAKLVRQRLLSETNAQLTLYLRNVQRISDIDSKRERVIEGDVNDTAKLTAAIGDQDIVYANLGGEFEPMAQSIVKAMATNDVKRLIYITGLGLYHEVPGEFGRWVEASVGTDVMDDTRRAAKIIENSNLDYTIVRAAYMSNDDVINYELTEKGEPFKGTIISRKSIADLVMKIIKDPSLYEHSSLGIDQPGTDGD</sequence>